<proteinExistence type="predicted"/>
<keyword evidence="1" id="KW-0614">Plasmid</keyword>
<evidence type="ECO:0000313" key="2">
    <source>
        <dbReference type="Proteomes" id="UP000000343"/>
    </source>
</evidence>
<dbReference type="Proteomes" id="UP000000343">
    <property type="component" value="Plasmid pACIX905"/>
</dbReference>
<name>E8X818_GRATM</name>
<sequence>MGLASLLTQLRRSFTVDTDASISKPKAVRAPAAAEDFTGLYTKPPTSSATKFPGVPAPDVALAPSLLAARWVSHDLYGEEMPGIAADLLEAGFDTPAVRRLAGETQVNNSADAEPLVSRMFRELGIPPSLGQQEAKLIVSRQLAREVIAGWRNAWATASHLEIVIWEHLPPNADLSAIFQINGEIDWDAPYRRSLPDLSAALLEAFADLGTMAIEDVDVSHA</sequence>
<dbReference type="RefSeq" id="WP_013573320.1">
    <property type="nucleotide sequence ID" value="NC_015060.1"/>
</dbReference>
<keyword evidence="2" id="KW-1185">Reference proteome</keyword>
<dbReference type="KEGG" id="acm:AciX9_4673"/>
<reference evidence="2" key="1">
    <citation type="submission" date="2011-01" db="EMBL/GenBank/DDBJ databases">
        <title>Complete sequence of plasmid5 of Acidobacterium sp. MP5ACTX9.</title>
        <authorList>
            <consortium name="US DOE Joint Genome Institute"/>
            <person name="Lucas S."/>
            <person name="Copeland A."/>
            <person name="Lapidus A."/>
            <person name="Cheng J.-F."/>
            <person name="Goodwin L."/>
            <person name="Pitluck S."/>
            <person name="Teshima H."/>
            <person name="Detter J.C."/>
            <person name="Han C."/>
            <person name="Tapia R."/>
            <person name="Land M."/>
            <person name="Hauser L."/>
            <person name="Kyrpides N."/>
            <person name="Ivanova N."/>
            <person name="Ovchinnikova G."/>
            <person name="Pagani I."/>
            <person name="Rawat S.R."/>
            <person name="Mannisto M."/>
            <person name="Haggblom M.M."/>
            <person name="Woyke T."/>
        </authorList>
    </citation>
    <scope>NUCLEOTIDE SEQUENCE [LARGE SCALE GENOMIC DNA]</scope>
    <source>
        <strain evidence="2">MP5ACTX9</strain>
        <plasmid evidence="2">Plasmid pACIX905</plasmid>
    </source>
</reference>
<protein>
    <submittedName>
        <fullName evidence="1">Uncharacterized protein</fullName>
    </submittedName>
</protein>
<dbReference type="OrthoDB" id="4950564at2"/>
<gene>
    <name evidence="1" type="ordered locus">AciX9_4673</name>
</gene>
<evidence type="ECO:0000313" key="1">
    <source>
        <dbReference type="EMBL" id="ADW71602.1"/>
    </source>
</evidence>
<dbReference type="HOGENOM" id="CLU_1243869_0_0_0"/>
<organism evidence="2">
    <name type="scientific">Granulicella tundricola (strain ATCC BAA-1859 / DSM 23138 / MP5ACTX9)</name>
    <dbReference type="NCBI Taxonomy" id="1198114"/>
    <lineage>
        <taxon>Bacteria</taxon>
        <taxon>Pseudomonadati</taxon>
        <taxon>Acidobacteriota</taxon>
        <taxon>Terriglobia</taxon>
        <taxon>Terriglobales</taxon>
        <taxon>Acidobacteriaceae</taxon>
        <taxon>Granulicella</taxon>
    </lineage>
</organism>
<dbReference type="EMBL" id="CP002485">
    <property type="protein sequence ID" value="ADW71602.1"/>
    <property type="molecule type" value="Genomic_DNA"/>
</dbReference>
<accession>E8X818</accession>
<geneLocation type="plasmid" evidence="1 2">
    <name>pACIX905</name>
</geneLocation>
<dbReference type="AlphaFoldDB" id="E8X818"/>